<dbReference type="GO" id="GO:0019379">
    <property type="term" value="P:sulfate assimilation, phosphoadenylyl sulfate reduction by phosphoadenylyl-sulfate reductase (thioredoxin)"/>
    <property type="evidence" value="ECO:0007669"/>
    <property type="project" value="InterPro"/>
</dbReference>
<accession>A0A4U1JK25</accession>
<protein>
    <submittedName>
        <fullName evidence="5">Phosphoadenylyl-sulfate reductase</fullName>
    </submittedName>
</protein>
<keyword evidence="2" id="KW-0560">Oxidoreductase</keyword>
<dbReference type="EMBL" id="SSMQ01000001">
    <property type="protein sequence ID" value="TKD13109.1"/>
    <property type="molecule type" value="Genomic_DNA"/>
</dbReference>
<dbReference type="PANTHER" id="PTHR46509:SF1">
    <property type="entry name" value="PHOSPHOADENOSINE PHOSPHOSULFATE REDUCTASE"/>
    <property type="match status" value="1"/>
</dbReference>
<organism evidence="5 6">
    <name type="scientific">Polyangium fumosum</name>
    <dbReference type="NCBI Taxonomy" id="889272"/>
    <lineage>
        <taxon>Bacteria</taxon>
        <taxon>Pseudomonadati</taxon>
        <taxon>Myxococcota</taxon>
        <taxon>Polyangia</taxon>
        <taxon>Polyangiales</taxon>
        <taxon>Polyangiaceae</taxon>
        <taxon>Polyangium</taxon>
    </lineage>
</organism>
<evidence type="ECO:0000259" key="4">
    <source>
        <dbReference type="Pfam" id="PF01507"/>
    </source>
</evidence>
<dbReference type="InterPro" id="IPR014729">
    <property type="entry name" value="Rossmann-like_a/b/a_fold"/>
</dbReference>
<dbReference type="Pfam" id="PF01507">
    <property type="entry name" value="PAPS_reduct"/>
    <property type="match status" value="1"/>
</dbReference>
<dbReference type="RefSeq" id="WP_136926925.1">
    <property type="nucleotide sequence ID" value="NZ_SSMQ01000001.1"/>
</dbReference>
<evidence type="ECO:0000256" key="2">
    <source>
        <dbReference type="ARBA" id="ARBA00023002"/>
    </source>
</evidence>
<dbReference type="PANTHER" id="PTHR46509">
    <property type="entry name" value="PHOSPHOADENOSINE PHOSPHOSULFATE REDUCTASE"/>
    <property type="match status" value="1"/>
</dbReference>
<evidence type="ECO:0000313" key="5">
    <source>
        <dbReference type="EMBL" id="TKD13109.1"/>
    </source>
</evidence>
<dbReference type="PIRSF" id="PIRSF000857">
    <property type="entry name" value="PAPS_reductase"/>
    <property type="match status" value="1"/>
</dbReference>
<comment type="caution">
    <text evidence="5">The sequence shown here is derived from an EMBL/GenBank/DDBJ whole genome shotgun (WGS) entry which is preliminary data.</text>
</comment>
<reference evidence="5 6" key="1">
    <citation type="submission" date="2019-04" db="EMBL/GenBank/DDBJ databases">
        <authorList>
            <person name="Li Y."/>
            <person name="Wang J."/>
        </authorList>
    </citation>
    <scope>NUCLEOTIDE SEQUENCE [LARGE SCALE GENOMIC DNA]</scope>
    <source>
        <strain evidence="5 6">DSM 14668</strain>
    </source>
</reference>
<comment type="similarity">
    <text evidence="1">Belongs to the PAPS reductase family. CysH subfamily.</text>
</comment>
<gene>
    <name evidence="5" type="ORF">E8A74_00710</name>
</gene>
<name>A0A4U1JK25_9BACT</name>
<evidence type="ECO:0000256" key="3">
    <source>
        <dbReference type="ARBA" id="ARBA00024327"/>
    </source>
</evidence>
<feature type="domain" description="Phosphoadenosine phosphosulphate reductase" evidence="4">
    <location>
        <begin position="37"/>
        <end position="208"/>
    </location>
</feature>
<evidence type="ECO:0000256" key="1">
    <source>
        <dbReference type="ARBA" id="ARBA00009732"/>
    </source>
</evidence>
<dbReference type="AlphaFoldDB" id="A0A4U1JK25"/>
<comment type="pathway">
    <text evidence="3">Sulfur metabolism; hydrogen sulfide biosynthesis; sulfite from sulfate.</text>
</comment>
<proteinExistence type="inferred from homology"/>
<dbReference type="OrthoDB" id="9794018at2"/>
<dbReference type="InterPro" id="IPR004511">
    <property type="entry name" value="PAPS/APS_Rdtase"/>
</dbReference>
<dbReference type="SUPFAM" id="SSF52402">
    <property type="entry name" value="Adenine nucleotide alpha hydrolases-like"/>
    <property type="match status" value="1"/>
</dbReference>
<keyword evidence="6" id="KW-1185">Reference proteome</keyword>
<sequence>MRVTEAGLEALNGRLAGAAPLDVLRFVHQTFGRRAAILTSMQRAGTWLCRLADQAGLDFDVVFVDTGVLHEQTRWTRDELARTHGNLRVITLSPERTFAAQTAEEGLLYLSVEGQERCCDLRKTAPLHAIRGRYDAFVAALRQGEGGARSKVQPLGLDLVMGALRVHPLARVTNEELDRAIAADPGVVVNPLHAMGFRTIGCFPCTTPVLPDESERAGRWRHLASVQYCGINPVDRGAAEGAIELDDRYAEALAGPAV</sequence>
<dbReference type="InterPro" id="IPR002500">
    <property type="entry name" value="PAPS_reduct_dom"/>
</dbReference>
<evidence type="ECO:0000313" key="6">
    <source>
        <dbReference type="Proteomes" id="UP000309215"/>
    </source>
</evidence>
<dbReference type="GO" id="GO:0005737">
    <property type="term" value="C:cytoplasm"/>
    <property type="evidence" value="ECO:0007669"/>
    <property type="project" value="TreeGrafter"/>
</dbReference>
<dbReference type="GO" id="GO:0004604">
    <property type="term" value="F:phosphoadenylyl-sulfate reductase (thioredoxin) activity"/>
    <property type="evidence" value="ECO:0007669"/>
    <property type="project" value="InterPro"/>
</dbReference>
<dbReference type="Proteomes" id="UP000309215">
    <property type="component" value="Unassembled WGS sequence"/>
</dbReference>
<dbReference type="Gene3D" id="3.40.50.620">
    <property type="entry name" value="HUPs"/>
    <property type="match status" value="1"/>
</dbReference>